<dbReference type="EMBL" id="LT553932">
    <property type="protein sequence ID" value="SAM02656.1"/>
    <property type="molecule type" value="Genomic_DNA"/>
</dbReference>
<evidence type="ECO:0000256" key="6">
    <source>
        <dbReference type="SAM" id="Coils"/>
    </source>
</evidence>
<gene>
    <name evidence="10" type="primary">ABSGL_08459.1 scaffold 10128</name>
</gene>
<sequence>MNLTTVAAYIRSCPRQRQIQDHFFILLNGTMDTYQRVVESFEDDQFQSNDAGTTRILRPRQPKQTRQTSILNDGDVNTPRSSIKKDRGKSKEQPRQRRPGLRQTTTARSLSYTEFIHDDQLASDSSSSSALKEGDGRRRQPKRQSKAWKPTFASSDINLSSDSDLDSTPMRKKARRDTPTGLQQTRRLTTIHMAATTSDLKKKHGGSCCICAEEGGQLDIGGGKVNLMEKNTLLPCRYCSNSTHPTCCKLDENFVIVANDNATYNPIGSSSQSPLPVAASPSESPAPAPVPESTKSPAPVSESTESPVAVAESTDSSSTTIKIDSVAPPLQYHICRICFRNQKKYGQPPGACDICDRLIVSPVADKDAANDTANDDHLLFRCRTCMRAFCNDCTPSDWHSTDSKKPRTLMQCTTCTHFDGKNVDQVLTWRHVDASHEPTTTPLPIVDMDDLKVAMDTNAQQPEDSIDKKTFNTTKTPKSCVFLVKWMDVSHRHLSWVPGSWLVGASLKSRSFMQNNENLVARPLNHVVPKSYKTIDRILDVKQTSSGKINSVFAKFYGLPYDESCWDTPPFESDLLTPYREALRQYRMIESFKPPSDMKKRIVTTRSALNPEEFGVLRVLKAQPTYITNGKLLPHQLDGLNWLRYQWELKKACVLADDMGLGKTIQVVTFLDVLLNEHNVYPFLLVVPNSTITNWIREFNKWAPDMVAVPYFGSKRSRHLAAEHEIFRNGRGRNKISCHAVVMTYESALSDLNIFSNLDVWPYLIVDEAQRLKNNASLLFKKLAEIKTDNRILLTGTPLQNNIGELINIMNFIDPTTFKDVIQISNGYADLNHGNVKTLHQQIKPYFLRRTKDSELKELPPKKEIIVPLSMTRLQKELYKDTLVKGTKLVAQLQKQASGDAESTGKKVHKNYNNVIMILRKILNHPYLLPGVEVPYDDVAQTRQAMVDACGKLKLLNIMLPKLFSQGHRVLIFSTMAIALDVLEDYMTDTNITYVRLDGSTKQVDRVERIDAFNAPNSDVKVFLLTTRAGGVGINLATSDTVIIYDSDFNPHCDLQAISRAHRFGQQNPVLVLRFITRLTVEERIVEKSKKKMVLDHLVVDKMGEPDIESEDVESIIKFGLKALFDEDSAPKDIVYDSAAVDELLDRETIFSSDEPKGPEADASTENKGGTSTSSFSFAKIWRRLNPQSNDASSTNSDASNDQENNDNGDQDKDVWEKLLTENERQLEKEALLATENLGRGARKRKAISYAESKMKIGELDELNEEINRRRSVAEKNDSDFEGGDNDEDEDDEDDEDQAKAKDEAKDEAGVTPLVPEQQPPIITTALPPIRLYRPANASPAIGPQHHMYEGQSNFSLSDPILQPYYQNHGQPTYAPQSSGQPSYQQSHLPSNKDRTPAQPVPYGHPNMQQAQPHYSHANRGSTQALGNGNLRPLHMAQTTPPTLTPGHVAPHGSPIHYNNSNQQQPEERWTPELQQQYMHQSENYRTLQLLYLRHDFPHLNDLQLQQMQHDNPGMYYYHIWGQMAQQLEHQAQQLEQQAQQTYRRLIAQQQQTHQPQIAEQQAYQRQIAEQQAHQHQFEEQQQ</sequence>
<evidence type="ECO:0000256" key="4">
    <source>
        <dbReference type="ARBA" id="ARBA00022840"/>
    </source>
</evidence>
<dbReference type="InterPro" id="IPR038718">
    <property type="entry name" value="SNF2-like_sf"/>
</dbReference>
<name>A0A168PN07_ABSGL</name>
<dbReference type="GO" id="GO:0042393">
    <property type="term" value="F:histone binding"/>
    <property type="evidence" value="ECO:0007669"/>
    <property type="project" value="TreeGrafter"/>
</dbReference>
<feature type="compositionally biased region" description="Polar residues" evidence="7">
    <location>
        <begin position="1365"/>
        <end position="1375"/>
    </location>
</feature>
<dbReference type="STRING" id="4829.A0A168PN07"/>
<dbReference type="PROSITE" id="PS51194">
    <property type="entry name" value="HELICASE_CTER"/>
    <property type="match status" value="1"/>
</dbReference>
<dbReference type="Gene3D" id="3.40.50.10810">
    <property type="entry name" value="Tandem AAA-ATPase domain"/>
    <property type="match status" value="1"/>
</dbReference>
<feature type="compositionally biased region" description="Basic and acidic residues" evidence="7">
    <location>
        <begin position="83"/>
        <end position="95"/>
    </location>
</feature>
<dbReference type="SMART" id="SM00487">
    <property type="entry name" value="DEXDc"/>
    <property type="match status" value="1"/>
</dbReference>
<evidence type="ECO:0000256" key="1">
    <source>
        <dbReference type="ARBA" id="ARBA00004123"/>
    </source>
</evidence>
<dbReference type="PANTHER" id="PTHR45623:SF17">
    <property type="entry name" value="CHROMODOMAIN-HELICASE-DNA-BINDING PROTEIN 3-RELATED"/>
    <property type="match status" value="1"/>
</dbReference>
<dbReference type="SUPFAM" id="SSF52540">
    <property type="entry name" value="P-loop containing nucleoside triphosphate hydrolases"/>
    <property type="match status" value="2"/>
</dbReference>
<proteinExistence type="predicted"/>
<accession>A0A168PN07</accession>
<dbReference type="InterPro" id="IPR000330">
    <property type="entry name" value="SNF2_N"/>
</dbReference>
<dbReference type="InterPro" id="IPR027417">
    <property type="entry name" value="P-loop_NTPase"/>
</dbReference>
<dbReference type="Pfam" id="PF00176">
    <property type="entry name" value="SNF2-rel_dom"/>
    <property type="match status" value="1"/>
</dbReference>
<feature type="region of interest" description="Disordered" evidence="7">
    <location>
        <begin position="49"/>
        <end position="187"/>
    </location>
</feature>
<dbReference type="GO" id="GO:0000785">
    <property type="term" value="C:chromatin"/>
    <property type="evidence" value="ECO:0007669"/>
    <property type="project" value="TreeGrafter"/>
</dbReference>
<feature type="compositionally biased region" description="Low complexity" evidence="7">
    <location>
        <begin position="273"/>
        <end position="283"/>
    </location>
</feature>
<evidence type="ECO:0000256" key="5">
    <source>
        <dbReference type="ARBA" id="ARBA00023242"/>
    </source>
</evidence>
<dbReference type="PANTHER" id="PTHR45623">
    <property type="entry name" value="CHROMODOMAIN-HELICASE-DNA-BINDING PROTEIN 3-RELATED-RELATED"/>
    <property type="match status" value="1"/>
</dbReference>
<feature type="region of interest" description="Disordered" evidence="7">
    <location>
        <begin position="268"/>
        <end position="322"/>
    </location>
</feature>
<feature type="compositionally biased region" description="Low complexity" evidence="7">
    <location>
        <begin position="313"/>
        <end position="322"/>
    </location>
</feature>
<evidence type="ECO:0000259" key="9">
    <source>
        <dbReference type="PROSITE" id="PS51194"/>
    </source>
</evidence>
<reference evidence="10" key="1">
    <citation type="submission" date="2016-04" db="EMBL/GenBank/DDBJ databases">
        <authorList>
            <person name="Evans L.H."/>
            <person name="Alamgir A."/>
            <person name="Owens N."/>
            <person name="Weber N.D."/>
            <person name="Virtaneva K."/>
            <person name="Barbian K."/>
            <person name="Babar A."/>
            <person name="Rosenke K."/>
        </authorList>
    </citation>
    <scope>NUCLEOTIDE SEQUENCE [LARGE SCALE GENOMIC DNA]</scope>
    <source>
        <strain evidence="10">CBS 101.48</strain>
    </source>
</reference>
<organism evidence="10">
    <name type="scientific">Absidia glauca</name>
    <name type="common">Pin mould</name>
    <dbReference type="NCBI Taxonomy" id="4829"/>
    <lineage>
        <taxon>Eukaryota</taxon>
        <taxon>Fungi</taxon>
        <taxon>Fungi incertae sedis</taxon>
        <taxon>Mucoromycota</taxon>
        <taxon>Mucoromycotina</taxon>
        <taxon>Mucoromycetes</taxon>
        <taxon>Mucorales</taxon>
        <taxon>Cunninghamellaceae</taxon>
        <taxon>Absidia</taxon>
    </lineage>
</organism>
<dbReference type="PROSITE" id="PS51192">
    <property type="entry name" value="HELICASE_ATP_BIND_1"/>
    <property type="match status" value="1"/>
</dbReference>
<feature type="compositionally biased region" description="Low complexity" evidence="7">
    <location>
        <begin position="1189"/>
        <end position="1203"/>
    </location>
</feature>
<dbReference type="InParanoid" id="A0A168PN07"/>
<protein>
    <submittedName>
        <fullName evidence="10">Uncharacterized protein</fullName>
    </submittedName>
</protein>
<feature type="coiled-coil region" evidence="6">
    <location>
        <begin position="1518"/>
        <end position="1552"/>
    </location>
</feature>
<evidence type="ECO:0000259" key="8">
    <source>
        <dbReference type="PROSITE" id="PS51192"/>
    </source>
</evidence>
<evidence type="ECO:0000256" key="2">
    <source>
        <dbReference type="ARBA" id="ARBA00022741"/>
    </source>
</evidence>
<evidence type="ECO:0000256" key="3">
    <source>
        <dbReference type="ARBA" id="ARBA00022801"/>
    </source>
</evidence>
<feature type="domain" description="Helicase C-terminal" evidence="9">
    <location>
        <begin position="955"/>
        <end position="1114"/>
    </location>
</feature>
<dbReference type="Pfam" id="PF00271">
    <property type="entry name" value="Helicase_C"/>
    <property type="match status" value="1"/>
</dbReference>
<dbReference type="GO" id="GO:0003677">
    <property type="term" value="F:DNA binding"/>
    <property type="evidence" value="ECO:0007669"/>
    <property type="project" value="TreeGrafter"/>
</dbReference>
<feature type="compositionally biased region" description="Basic and acidic residues" evidence="7">
    <location>
        <begin position="1298"/>
        <end position="1309"/>
    </location>
</feature>
<dbReference type="GO" id="GO:0005634">
    <property type="term" value="C:nucleus"/>
    <property type="evidence" value="ECO:0007669"/>
    <property type="project" value="UniProtKB-SubCell"/>
</dbReference>
<keyword evidence="3" id="KW-0378">Hydrolase</keyword>
<evidence type="ECO:0000313" key="10">
    <source>
        <dbReference type="EMBL" id="SAM02656.1"/>
    </source>
</evidence>
<comment type="subcellular location">
    <subcellularLocation>
        <location evidence="1">Nucleus</location>
    </subcellularLocation>
</comment>
<dbReference type="SUPFAM" id="SSF54160">
    <property type="entry name" value="Chromo domain-like"/>
    <property type="match status" value="1"/>
</dbReference>
<dbReference type="GO" id="GO:0140658">
    <property type="term" value="F:ATP-dependent chromatin remodeler activity"/>
    <property type="evidence" value="ECO:0007669"/>
    <property type="project" value="TreeGrafter"/>
</dbReference>
<feature type="region of interest" description="Disordered" evidence="7">
    <location>
        <begin position="1271"/>
        <end position="1328"/>
    </location>
</feature>
<keyword evidence="5" id="KW-0539">Nucleus</keyword>
<feature type="compositionally biased region" description="Low complexity" evidence="7">
    <location>
        <begin position="1376"/>
        <end position="1387"/>
    </location>
</feature>
<feature type="compositionally biased region" description="Basic and acidic residues" evidence="7">
    <location>
        <begin position="1148"/>
        <end position="1160"/>
    </location>
</feature>
<feature type="compositionally biased region" description="Polar residues" evidence="7">
    <location>
        <begin position="1164"/>
        <end position="1174"/>
    </location>
</feature>
<feature type="compositionally biased region" description="Acidic residues" evidence="7">
    <location>
        <begin position="1280"/>
        <end position="1297"/>
    </location>
</feature>
<dbReference type="InterPro" id="IPR014001">
    <property type="entry name" value="Helicase_ATP-bd"/>
</dbReference>
<dbReference type="SMART" id="SM00490">
    <property type="entry name" value="HELICc"/>
    <property type="match status" value="1"/>
</dbReference>
<dbReference type="FunCoup" id="A0A168PN07">
    <property type="interactions" value="18"/>
</dbReference>
<feature type="region of interest" description="Disordered" evidence="7">
    <location>
        <begin position="1188"/>
        <end position="1212"/>
    </location>
</feature>
<dbReference type="InterPro" id="IPR016197">
    <property type="entry name" value="Chromo-like_dom_sf"/>
</dbReference>
<feature type="domain" description="Helicase ATP-binding" evidence="8">
    <location>
        <begin position="644"/>
        <end position="816"/>
    </location>
</feature>
<keyword evidence="6" id="KW-0175">Coiled coil</keyword>
<dbReference type="GO" id="GO:0003682">
    <property type="term" value="F:chromatin binding"/>
    <property type="evidence" value="ECO:0007669"/>
    <property type="project" value="TreeGrafter"/>
</dbReference>
<dbReference type="Gene3D" id="3.40.50.300">
    <property type="entry name" value="P-loop containing nucleotide triphosphate hydrolases"/>
    <property type="match status" value="1"/>
</dbReference>
<keyword evidence="11" id="KW-1185">Reference proteome</keyword>
<dbReference type="GO" id="GO:0016887">
    <property type="term" value="F:ATP hydrolysis activity"/>
    <property type="evidence" value="ECO:0007669"/>
    <property type="project" value="TreeGrafter"/>
</dbReference>
<feature type="region of interest" description="Disordered" evidence="7">
    <location>
        <begin position="1148"/>
        <end position="1174"/>
    </location>
</feature>
<dbReference type="OrthoDB" id="5857104at2759"/>
<dbReference type="CDD" id="cd18793">
    <property type="entry name" value="SF2_C_SNF"/>
    <property type="match status" value="1"/>
</dbReference>
<feature type="compositionally biased region" description="Polar residues" evidence="7">
    <location>
        <begin position="1407"/>
        <end position="1427"/>
    </location>
</feature>
<keyword evidence="2" id="KW-0547">Nucleotide-binding</keyword>
<dbReference type="InterPro" id="IPR049730">
    <property type="entry name" value="SNF2/RAD54-like_C"/>
</dbReference>
<dbReference type="InterPro" id="IPR001650">
    <property type="entry name" value="Helicase_C-like"/>
</dbReference>
<evidence type="ECO:0000256" key="7">
    <source>
        <dbReference type="SAM" id="MobiDB-lite"/>
    </source>
</evidence>
<feature type="region of interest" description="Disordered" evidence="7">
    <location>
        <begin position="1343"/>
        <end position="1469"/>
    </location>
</feature>
<dbReference type="GO" id="GO:0005524">
    <property type="term" value="F:ATP binding"/>
    <property type="evidence" value="ECO:0007669"/>
    <property type="project" value="UniProtKB-KW"/>
</dbReference>
<feature type="compositionally biased region" description="Polar residues" evidence="7">
    <location>
        <begin position="102"/>
        <end position="112"/>
    </location>
</feature>
<dbReference type="Proteomes" id="UP000078561">
    <property type="component" value="Unassembled WGS sequence"/>
</dbReference>
<keyword evidence="4" id="KW-0067">ATP-binding</keyword>
<evidence type="ECO:0000313" key="11">
    <source>
        <dbReference type="Proteomes" id="UP000078561"/>
    </source>
</evidence>